<dbReference type="PANTHER" id="PTHR43409:SF7">
    <property type="entry name" value="BLL1977 PROTEIN"/>
    <property type="match status" value="1"/>
</dbReference>
<dbReference type="InterPro" id="IPR006158">
    <property type="entry name" value="Cobalamin-bd"/>
</dbReference>
<keyword evidence="8" id="KW-0411">Iron-sulfur</keyword>
<keyword evidence="7" id="KW-0408">Iron</keyword>
<protein>
    <recommendedName>
        <fullName evidence="9">B12-binding domain-containing protein</fullName>
    </recommendedName>
</protein>
<dbReference type="GO" id="GO:0046872">
    <property type="term" value="F:metal ion binding"/>
    <property type="evidence" value="ECO:0007669"/>
    <property type="project" value="UniProtKB-KW"/>
</dbReference>
<evidence type="ECO:0000256" key="1">
    <source>
        <dbReference type="ARBA" id="ARBA00001966"/>
    </source>
</evidence>
<comment type="similarity">
    <text evidence="2">Belongs to the methylamine corrinoid protein family.</text>
</comment>
<dbReference type="InterPro" id="IPR007197">
    <property type="entry name" value="rSAM"/>
</dbReference>
<dbReference type="EMBL" id="MT631497">
    <property type="protein sequence ID" value="QNO51974.1"/>
    <property type="molecule type" value="Genomic_DNA"/>
</dbReference>
<dbReference type="PROSITE" id="PS51332">
    <property type="entry name" value="B12_BINDING"/>
    <property type="match status" value="1"/>
</dbReference>
<evidence type="ECO:0000256" key="4">
    <source>
        <dbReference type="ARBA" id="ARBA00022679"/>
    </source>
</evidence>
<keyword evidence="6" id="KW-0479">Metal-binding</keyword>
<dbReference type="NCBIfam" id="TIGR04190">
    <property type="entry name" value="B12_SAM_Ta0216"/>
    <property type="match status" value="1"/>
</dbReference>
<reference evidence="10" key="1">
    <citation type="submission" date="2020-06" db="EMBL/GenBank/DDBJ databases">
        <title>Unique genomic features of the anaerobic methanotrophic archaea.</title>
        <authorList>
            <person name="Chadwick G.L."/>
            <person name="Skennerton C.T."/>
            <person name="Laso-Perez R."/>
            <person name="Leu A.O."/>
            <person name="Speth D.R."/>
            <person name="Yu H."/>
            <person name="Morgan-Lang C."/>
            <person name="Hatzenpichler R."/>
            <person name="Goudeau D."/>
            <person name="Malmstrom R."/>
            <person name="Brazelton W.J."/>
            <person name="Woyke T."/>
            <person name="Hallam S.J."/>
            <person name="Tyson G.W."/>
            <person name="Wegener G."/>
            <person name="Boetius A."/>
            <person name="Orphan V."/>
        </authorList>
    </citation>
    <scope>NUCLEOTIDE SEQUENCE</scope>
</reference>
<evidence type="ECO:0000256" key="5">
    <source>
        <dbReference type="ARBA" id="ARBA00022691"/>
    </source>
</evidence>
<evidence type="ECO:0000259" key="9">
    <source>
        <dbReference type="PROSITE" id="PS51332"/>
    </source>
</evidence>
<organism evidence="10">
    <name type="scientific">Candidatus Methanophagaceae archaeon ANME-1 ERB6</name>
    <dbReference type="NCBI Taxonomy" id="2759912"/>
    <lineage>
        <taxon>Archaea</taxon>
        <taxon>Methanobacteriati</taxon>
        <taxon>Methanobacteriota</taxon>
        <taxon>Stenosarchaea group</taxon>
        <taxon>Methanomicrobia</taxon>
        <taxon>Candidatus Methanophagales</taxon>
        <taxon>Candidatus Methanophagaceae</taxon>
    </lineage>
</organism>
<dbReference type="GO" id="GO:0031419">
    <property type="term" value="F:cobalamin binding"/>
    <property type="evidence" value="ECO:0007669"/>
    <property type="project" value="InterPro"/>
</dbReference>
<keyword evidence="4" id="KW-0808">Transferase</keyword>
<dbReference type="InterPro" id="IPR034466">
    <property type="entry name" value="Methyltransferase_Class_B"/>
</dbReference>
<dbReference type="CDD" id="cd01335">
    <property type="entry name" value="Radical_SAM"/>
    <property type="match status" value="1"/>
</dbReference>
<dbReference type="SMART" id="SM00729">
    <property type="entry name" value="Elp3"/>
    <property type="match status" value="1"/>
</dbReference>
<dbReference type="PANTHER" id="PTHR43409">
    <property type="entry name" value="ANAEROBIC MAGNESIUM-PROTOPORPHYRIN IX MONOMETHYL ESTER CYCLASE-RELATED"/>
    <property type="match status" value="1"/>
</dbReference>
<proteinExistence type="inferred from homology"/>
<evidence type="ECO:0000256" key="3">
    <source>
        <dbReference type="ARBA" id="ARBA00022603"/>
    </source>
</evidence>
<dbReference type="AlphaFoldDB" id="A0A7G9YVE0"/>
<dbReference type="Pfam" id="PF02310">
    <property type="entry name" value="B12-binding"/>
    <property type="match status" value="1"/>
</dbReference>
<evidence type="ECO:0000256" key="7">
    <source>
        <dbReference type="ARBA" id="ARBA00023004"/>
    </source>
</evidence>
<feature type="domain" description="B12-binding" evidence="9">
    <location>
        <begin position="33"/>
        <end position="169"/>
    </location>
</feature>
<sequence>MSIARFSHSPHLILLHAPAVYDFRKYPIMYGPIADGVPSTPIFEMYPIGFVSILEHLGRNGIEVRIINLAARMLDSDTFDAEKLIRRLKPHAFGIDLHWLPHTQGSLEVAKICKRYHPDIPVIFGGFSATYFYEELIRYPTVDFIIRGDSTEESLLQLMKTIVRPEHGSSFSGIPNLVWKDNSNDNSNNGEMHVNPFTYVPAEINKFSNNYLPIFKSALKYRDLKSLIPFHGWSSHEWLDYPITPVLTCRGCIHNCIFCGGSRNALATYCNRKKPAFRDPELIVKDIIKITRYTKAPIFVIGDILQPGEEYAYTVLQELKKETFDNHLVFELFDTVRNPEEYFACVADSVENFNFEISPDTHDESIRAAEGKRYTNSAIEENLKWALDSGCNKFDLFFMIGLPLQTCESAMATVDWCGSQMDKFGKRVVPYILAYSPFIDPGCIAYEHPEKFGYKILFKTLEEYRKAMLSPSWKYALNYETRWMTRDEIVNCTYQAGLKLNELKAEYGLIDQASFKSTEERIKLAIELTAAIDKINEITDLSTRQKRLMQLKPKFDTVFNSVINEKRYMEWPAAKGNLRIFRFIKTVIAEYLRGGW</sequence>
<keyword evidence="5" id="KW-0949">S-adenosyl-L-methionine</keyword>
<dbReference type="SFLD" id="SFLDG01123">
    <property type="entry name" value="methyltransferase_(Class_B)"/>
    <property type="match status" value="1"/>
</dbReference>
<evidence type="ECO:0000256" key="8">
    <source>
        <dbReference type="ARBA" id="ARBA00023014"/>
    </source>
</evidence>
<comment type="cofactor">
    <cofactor evidence="1">
        <name>[4Fe-4S] cluster</name>
        <dbReference type="ChEBI" id="CHEBI:49883"/>
    </cofactor>
</comment>
<dbReference type="SFLD" id="SFLDF00326">
    <property type="entry name" value="5''-pyrrole_methytransferase"/>
    <property type="match status" value="1"/>
</dbReference>
<dbReference type="CDD" id="cd02068">
    <property type="entry name" value="radical_SAM_B12_BD"/>
    <property type="match status" value="1"/>
</dbReference>
<dbReference type="InterPro" id="IPR051198">
    <property type="entry name" value="BchE-like"/>
</dbReference>
<name>A0A7G9YVE0_9EURY</name>
<evidence type="ECO:0000313" key="10">
    <source>
        <dbReference type="EMBL" id="QNO51974.1"/>
    </source>
</evidence>
<dbReference type="InterPro" id="IPR036724">
    <property type="entry name" value="Cobalamin-bd_sf"/>
</dbReference>
<evidence type="ECO:0000256" key="6">
    <source>
        <dbReference type="ARBA" id="ARBA00022723"/>
    </source>
</evidence>
<evidence type="ECO:0000256" key="2">
    <source>
        <dbReference type="ARBA" id="ARBA00010854"/>
    </source>
</evidence>
<dbReference type="GO" id="GO:0003824">
    <property type="term" value="F:catalytic activity"/>
    <property type="evidence" value="ECO:0007669"/>
    <property type="project" value="InterPro"/>
</dbReference>
<dbReference type="Pfam" id="PF04055">
    <property type="entry name" value="Radical_SAM"/>
    <property type="match status" value="1"/>
</dbReference>
<gene>
    <name evidence="10" type="ORF">ACBLIHAL_00033</name>
</gene>
<dbReference type="SUPFAM" id="SSF52242">
    <property type="entry name" value="Cobalamin (vitamin B12)-binding domain"/>
    <property type="match status" value="1"/>
</dbReference>
<keyword evidence="3" id="KW-0489">Methyltransferase</keyword>
<dbReference type="InterPro" id="IPR026447">
    <property type="entry name" value="B12_SAM_Ta0216"/>
</dbReference>
<accession>A0A7G9YVE0</accession>
<dbReference type="InterPro" id="IPR006638">
    <property type="entry name" value="Elp3/MiaA/NifB-like_rSAM"/>
</dbReference>
<dbReference type="InterPro" id="IPR058240">
    <property type="entry name" value="rSAM_sf"/>
</dbReference>
<dbReference type="SUPFAM" id="SSF102114">
    <property type="entry name" value="Radical SAM enzymes"/>
    <property type="match status" value="1"/>
</dbReference>
<dbReference type="GO" id="GO:0051539">
    <property type="term" value="F:4 iron, 4 sulfur cluster binding"/>
    <property type="evidence" value="ECO:0007669"/>
    <property type="project" value="UniProtKB-KW"/>
</dbReference>
<dbReference type="SFLD" id="SFLDG01082">
    <property type="entry name" value="B12-binding_domain_containing"/>
    <property type="match status" value="1"/>
</dbReference>
<dbReference type="SFLD" id="SFLDS00029">
    <property type="entry name" value="Radical_SAM"/>
    <property type="match status" value="1"/>
</dbReference>
<dbReference type="Gene3D" id="3.40.50.280">
    <property type="entry name" value="Cobalamin-binding domain"/>
    <property type="match status" value="1"/>
</dbReference>